<dbReference type="PROSITE" id="PS50157">
    <property type="entry name" value="ZINC_FINGER_C2H2_2"/>
    <property type="match status" value="2"/>
</dbReference>
<dbReference type="GO" id="GO:0008270">
    <property type="term" value="F:zinc ion binding"/>
    <property type="evidence" value="ECO:0007669"/>
    <property type="project" value="UniProtKB-KW"/>
</dbReference>
<dbReference type="InterPro" id="IPR013087">
    <property type="entry name" value="Znf_C2H2_type"/>
</dbReference>
<feature type="compositionally biased region" description="Basic and acidic residues" evidence="9">
    <location>
        <begin position="280"/>
        <end position="289"/>
    </location>
</feature>
<keyword evidence="6" id="KW-0539">Nucleus</keyword>
<feature type="domain" description="C2H2-type" evidence="10">
    <location>
        <begin position="124"/>
        <end position="154"/>
    </location>
</feature>
<sequence length="370" mass="40117">MARSLASSPSLSPRSASPAFSSSPSSSAAELEDDSAPATSSSEINNDKSAKNAEPDAVTCLWDDCGVIFTHLPTLIKHIHDDHIGVHKSNYTCEWATCTRRGLAQTSRFALISHIRSHTGEKPFTCPRPECDKSFTRSDALAKHMRLQHGIEPPLPGRGGNRKRKRNHHYNANFAGFGAGEAEAAPNANTGEQGGGGMGFSTFKVESSTPVEFYIEEGDGRRVISPIDHVRVDYFGGAPPPAPAPRAPAPAIPSSGSAHANLPPSASSSLSSDSEDGENDLEREGREGAGGRGRAMVRYLRTKAKHRYALQEHEGLLEELRVARVELAREREEKERVLDEFLRTGFGPAADPLIVRIPQPESRRRRAAMK</sequence>
<dbReference type="EMBL" id="KV417527">
    <property type="protein sequence ID" value="KZP24248.1"/>
    <property type="molecule type" value="Genomic_DNA"/>
</dbReference>
<feature type="region of interest" description="Disordered" evidence="9">
    <location>
        <begin position="236"/>
        <end position="294"/>
    </location>
</feature>
<dbReference type="FunFam" id="3.30.160.60:FF:000201">
    <property type="entry name" value="C2H2 finger domain protein (Gli3)"/>
    <property type="match status" value="1"/>
</dbReference>
<evidence type="ECO:0000256" key="1">
    <source>
        <dbReference type="ARBA" id="ARBA00004123"/>
    </source>
</evidence>
<dbReference type="PROSITE" id="PS00028">
    <property type="entry name" value="ZINC_FINGER_C2H2_1"/>
    <property type="match status" value="2"/>
</dbReference>
<keyword evidence="3" id="KW-0677">Repeat</keyword>
<gene>
    <name evidence="11" type="ORF">FIBSPDRAFT_1042310</name>
</gene>
<dbReference type="OrthoDB" id="3437960at2759"/>
<dbReference type="Pfam" id="PF23561">
    <property type="entry name" value="zf-C2H2_15"/>
    <property type="match status" value="1"/>
</dbReference>
<keyword evidence="4 7" id="KW-0863">Zinc-finger</keyword>
<evidence type="ECO:0000256" key="4">
    <source>
        <dbReference type="ARBA" id="ARBA00022771"/>
    </source>
</evidence>
<reference evidence="11 12" key="1">
    <citation type="journal article" date="2016" name="Mol. Biol. Evol.">
        <title>Comparative Genomics of Early-Diverging Mushroom-Forming Fungi Provides Insights into the Origins of Lignocellulose Decay Capabilities.</title>
        <authorList>
            <person name="Nagy L.G."/>
            <person name="Riley R."/>
            <person name="Tritt A."/>
            <person name="Adam C."/>
            <person name="Daum C."/>
            <person name="Floudas D."/>
            <person name="Sun H."/>
            <person name="Yadav J.S."/>
            <person name="Pangilinan J."/>
            <person name="Larsson K.H."/>
            <person name="Matsuura K."/>
            <person name="Barry K."/>
            <person name="Labutti K."/>
            <person name="Kuo R."/>
            <person name="Ohm R.A."/>
            <person name="Bhattacharya S.S."/>
            <person name="Shirouzu T."/>
            <person name="Yoshinaga Y."/>
            <person name="Martin F.M."/>
            <person name="Grigoriev I.V."/>
            <person name="Hibbett D.S."/>
        </authorList>
    </citation>
    <scope>NUCLEOTIDE SEQUENCE [LARGE SCALE GENOMIC DNA]</scope>
    <source>
        <strain evidence="11 12">CBS 109695</strain>
    </source>
</reference>
<keyword evidence="5" id="KW-0862">Zinc</keyword>
<dbReference type="Pfam" id="PF00096">
    <property type="entry name" value="zf-C2H2"/>
    <property type="match status" value="1"/>
</dbReference>
<dbReference type="SUPFAM" id="SSF57667">
    <property type="entry name" value="beta-beta-alpha zinc fingers"/>
    <property type="match status" value="2"/>
</dbReference>
<evidence type="ECO:0000313" key="12">
    <source>
        <dbReference type="Proteomes" id="UP000076532"/>
    </source>
</evidence>
<dbReference type="PANTHER" id="PTHR45718">
    <property type="entry name" value="TRANSCRIPTIONAL ACTIVATOR CUBITUS INTERRUPTUS"/>
    <property type="match status" value="1"/>
</dbReference>
<feature type="compositionally biased region" description="Pro residues" evidence="9">
    <location>
        <begin position="238"/>
        <end position="251"/>
    </location>
</feature>
<dbReference type="InterPro" id="IPR043359">
    <property type="entry name" value="GLI-like"/>
</dbReference>
<keyword evidence="8" id="KW-0175">Coiled coil</keyword>
<feature type="compositionally biased region" description="Low complexity" evidence="9">
    <location>
        <begin position="1"/>
        <end position="29"/>
    </location>
</feature>
<keyword evidence="2" id="KW-0479">Metal-binding</keyword>
<feature type="domain" description="C2H2-type" evidence="10">
    <location>
        <begin position="91"/>
        <end position="123"/>
    </location>
</feature>
<evidence type="ECO:0000256" key="5">
    <source>
        <dbReference type="ARBA" id="ARBA00022833"/>
    </source>
</evidence>
<evidence type="ECO:0000256" key="3">
    <source>
        <dbReference type="ARBA" id="ARBA00022737"/>
    </source>
</evidence>
<feature type="region of interest" description="Disordered" evidence="9">
    <location>
        <begin position="1"/>
        <end position="50"/>
    </location>
</feature>
<dbReference type="STRING" id="436010.A0A166MRV2"/>
<evidence type="ECO:0000256" key="9">
    <source>
        <dbReference type="SAM" id="MobiDB-lite"/>
    </source>
</evidence>
<evidence type="ECO:0000256" key="6">
    <source>
        <dbReference type="ARBA" id="ARBA00023242"/>
    </source>
</evidence>
<dbReference type="GO" id="GO:0000978">
    <property type="term" value="F:RNA polymerase II cis-regulatory region sequence-specific DNA binding"/>
    <property type="evidence" value="ECO:0007669"/>
    <property type="project" value="TreeGrafter"/>
</dbReference>
<dbReference type="GO" id="GO:0000981">
    <property type="term" value="F:DNA-binding transcription factor activity, RNA polymerase II-specific"/>
    <property type="evidence" value="ECO:0007669"/>
    <property type="project" value="TreeGrafter"/>
</dbReference>
<proteinExistence type="predicted"/>
<evidence type="ECO:0000313" key="11">
    <source>
        <dbReference type="EMBL" id="KZP24248.1"/>
    </source>
</evidence>
<organism evidence="11 12">
    <name type="scientific">Athelia psychrophila</name>
    <dbReference type="NCBI Taxonomy" id="1759441"/>
    <lineage>
        <taxon>Eukaryota</taxon>
        <taxon>Fungi</taxon>
        <taxon>Dikarya</taxon>
        <taxon>Basidiomycota</taxon>
        <taxon>Agaricomycotina</taxon>
        <taxon>Agaricomycetes</taxon>
        <taxon>Agaricomycetidae</taxon>
        <taxon>Atheliales</taxon>
        <taxon>Atheliaceae</taxon>
        <taxon>Athelia</taxon>
    </lineage>
</organism>
<dbReference type="Gene3D" id="3.30.160.60">
    <property type="entry name" value="Classic Zinc Finger"/>
    <property type="match status" value="2"/>
</dbReference>
<dbReference type="GO" id="GO:0005634">
    <property type="term" value="C:nucleus"/>
    <property type="evidence" value="ECO:0007669"/>
    <property type="project" value="UniProtKB-SubCell"/>
</dbReference>
<keyword evidence="12" id="KW-1185">Reference proteome</keyword>
<comment type="subcellular location">
    <subcellularLocation>
        <location evidence="1">Nucleus</location>
    </subcellularLocation>
</comment>
<name>A0A166MRV2_9AGAM</name>
<evidence type="ECO:0000259" key="10">
    <source>
        <dbReference type="PROSITE" id="PS50157"/>
    </source>
</evidence>
<accession>A0A166MRV2</accession>
<dbReference type="Proteomes" id="UP000076532">
    <property type="component" value="Unassembled WGS sequence"/>
</dbReference>
<evidence type="ECO:0000256" key="2">
    <source>
        <dbReference type="ARBA" id="ARBA00022723"/>
    </source>
</evidence>
<evidence type="ECO:0000256" key="7">
    <source>
        <dbReference type="PROSITE-ProRule" id="PRU00042"/>
    </source>
</evidence>
<dbReference type="InterPro" id="IPR036236">
    <property type="entry name" value="Znf_C2H2_sf"/>
</dbReference>
<dbReference type="PANTHER" id="PTHR45718:SF4">
    <property type="entry name" value="TRANSCRIPTIONAL ACTIVATOR CUBITUS INTERRUPTUS"/>
    <property type="match status" value="1"/>
</dbReference>
<dbReference type="AlphaFoldDB" id="A0A166MRV2"/>
<protein>
    <recommendedName>
        <fullName evidence="10">C2H2-type domain-containing protein</fullName>
    </recommendedName>
</protein>
<dbReference type="InterPro" id="IPR056436">
    <property type="entry name" value="Znf-C2H2_ZIC1-5/GLI1-3-like"/>
</dbReference>
<feature type="coiled-coil region" evidence="8">
    <location>
        <begin position="310"/>
        <end position="344"/>
    </location>
</feature>
<evidence type="ECO:0000256" key="8">
    <source>
        <dbReference type="SAM" id="Coils"/>
    </source>
</evidence>
<dbReference type="SMART" id="SM00355">
    <property type="entry name" value="ZnF_C2H2"/>
    <property type="match status" value="3"/>
</dbReference>
<feature type="compositionally biased region" description="Low complexity" evidence="9">
    <location>
        <begin position="252"/>
        <end position="272"/>
    </location>
</feature>